<reference evidence="1" key="1">
    <citation type="journal article" date="2013" name="BMC Genomics">
        <title>Unscrambling butterfly oogenesis.</title>
        <authorList>
            <person name="Carter J.M."/>
            <person name="Baker S.C."/>
            <person name="Pink R."/>
            <person name="Carter D.R."/>
            <person name="Collins A."/>
            <person name="Tomlin J."/>
            <person name="Gibbs M."/>
            <person name="Breuker C.J."/>
        </authorList>
    </citation>
    <scope>NUCLEOTIDE SEQUENCE</scope>
    <source>
        <tissue evidence="1">Ovary</tissue>
    </source>
</reference>
<dbReference type="EMBL" id="GAIX01010441">
    <property type="protein sequence ID" value="JAA82119.1"/>
    <property type="molecule type" value="Transcribed_RNA"/>
</dbReference>
<name>S4NY14_9NEOP</name>
<accession>S4NY14</accession>
<feature type="non-terminal residue" evidence="1">
    <location>
        <position position="1"/>
    </location>
</feature>
<proteinExistence type="predicted"/>
<feature type="non-terminal residue" evidence="1">
    <location>
        <position position="68"/>
    </location>
</feature>
<organism evidence="1">
    <name type="scientific">Pararge aegeria</name>
    <name type="common">speckled wood butterfly</name>
    <dbReference type="NCBI Taxonomy" id="116150"/>
    <lineage>
        <taxon>Eukaryota</taxon>
        <taxon>Metazoa</taxon>
        <taxon>Ecdysozoa</taxon>
        <taxon>Arthropoda</taxon>
        <taxon>Hexapoda</taxon>
        <taxon>Insecta</taxon>
        <taxon>Pterygota</taxon>
        <taxon>Neoptera</taxon>
        <taxon>Endopterygota</taxon>
        <taxon>Lepidoptera</taxon>
        <taxon>Glossata</taxon>
        <taxon>Ditrysia</taxon>
        <taxon>Papilionoidea</taxon>
        <taxon>Nymphalidae</taxon>
        <taxon>Satyrinae</taxon>
        <taxon>Satyrini</taxon>
        <taxon>Parargina</taxon>
        <taxon>Pararge</taxon>
    </lineage>
</organism>
<protein>
    <submittedName>
        <fullName evidence="1">Uncharacterized protein</fullName>
    </submittedName>
</protein>
<reference evidence="1" key="2">
    <citation type="submission" date="2013-05" db="EMBL/GenBank/DDBJ databases">
        <authorList>
            <person name="Carter J.-M."/>
            <person name="Baker S.C."/>
            <person name="Pink R."/>
            <person name="Carter D.R.F."/>
            <person name="Collins A."/>
            <person name="Tomlin J."/>
            <person name="Gibbs M."/>
            <person name="Breuker C.J."/>
        </authorList>
    </citation>
    <scope>NUCLEOTIDE SEQUENCE</scope>
    <source>
        <tissue evidence="1">Ovary</tissue>
    </source>
</reference>
<evidence type="ECO:0000313" key="1">
    <source>
        <dbReference type="EMBL" id="JAA82119.1"/>
    </source>
</evidence>
<sequence length="68" mass="7318">GSPHNYQIPLPSSNDCKTVAPPVFSFPTSYKSNVTTASSILNWNSNLSSQAENTLSKPSGNLFDKSDK</sequence>
<dbReference type="AlphaFoldDB" id="S4NY14"/>